<proteinExistence type="predicted"/>
<accession>A0A8S1HIS2</accession>
<feature type="transmembrane region" description="Helical" evidence="1">
    <location>
        <begin position="9"/>
        <end position="32"/>
    </location>
</feature>
<comment type="caution">
    <text evidence="2">The sequence shown here is derived from an EMBL/GenBank/DDBJ whole genome shotgun (WGS) entry which is preliminary data.</text>
</comment>
<keyword evidence="1" id="KW-1133">Transmembrane helix</keyword>
<organism evidence="2 3">
    <name type="scientific">Caenorhabditis auriculariae</name>
    <dbReference type="NCBI Taxonomy" id="2777116"/>
    <lineage>
        <taxon>Eukaryota</taxon>
        <taxon>Metazoa</taxon>
        <taxon>Ecdysozoa</taxon>
        <taxon>Nematoda</taxon>
        <taxon>Chromadorea</taxon>
        <taxon>Rhabditida</taxon>
        <taxon>Rhabditina</taxon>
        <taxon>Rhabditomorpha</taxon>
        <taxon>Rhabditoidea</taxon>
        <taxon>Rhabditidae</taxon>
        <taxon>Peloderinae</taxon>
        <taxon>Caenorhabditis</taxon>
    </lineage>
</organism>
<dbReference type="Pfam" id="PF06653">
    <property type="entry name" value="Claudin_3"/>
    <property type="match status" value="1"/>
</dbReference>
<dbReference type="InterPro" id="IPR009545">
    <property type="entry name" value="Claudin-like"/>
</dbReference>
<evidence type="ECO:0000313" key="2">
    <source>
        <dbReference type="EMBL" id="CAD6193100.1"/>
    </source>
</evidence>
<reference evidence="2" key="1">
    <citation type="submission" date="2020-10" db="EMBL/GenBank/DDBJ databases">
        <authorList>
            <person name="Kikuchi T."/>
        </authorList>
    </citation>
    <scope>NUCLEOTIDE SEQUENCE</scope>
    <source>
        <strain evidence="2">NKZ352</strain>
    </source>
</reference>
<evidence type="ECO:0000256" key="1">
    <source>
        <dbReference type="SAM" id="Phobius"/>
    </source>
</evidence>
<sequence length="213" mass="23918">MISARAAQVTFFIICAFCIACIAAASFTTGWLRDTNSSKNYDTSIGLLPWPCFGNKATVCNNFWNNSPAFYHITFISMMGALIVSSLLILLQIASMCGVQNLLFFVLIALLSLLNTAALTLAVTIFGVKTQYKTTYKDPNGLEITREWYYSFWIALAAAVLSGLMSFLALLIPFLGKPEAYMYDLRKAEQQYSENTESHLVRNDKQQYVKQKY</sequence>
<keyword evidence="3" id="KW-1185">Reference proteome</keyword>
<evidence type="ECO:0000313" key="3">
    <source>
        <dbReference type="Proteomes" id="UP000835052"/>
    </source>
</evidence>
<feature type="transmembrane region" description="Helical" evidence="1">
    <location>
        <begin position="148"/>
        <end position="176"/>
    </location>
</feature>
<dbReference type="EMBL" id="CAJGYM010000032">
    <property type="protein sequence ID" value="CAD6193100.1"/>
    <property type="molecule type" value="Genomic_DNA"/>
</dbReference>
<name>A0A8S1HIS2_9PELO</name>
<protein>
    <submittedName>
        <fullName evidence="2">Uncharacterized protein</fullName>
    </submittedName>
</protein>
<feature type="transmembrane region" description="Helical" evidence="1">
    <location>
        <begin position="69"/>
        <end position="90"/>
    </location>
</feature>
<dbReference type="Proteomes" id="UP000835052">
    <property type="component" value="Unassembled WGS sequence"/>
</dbReference>
<feature type="transmembrane region" description="Helical" evidence="1">
    <location>
        <begin position="102"/>
        <end position="128"/>
    </location>
</feature>
<dbReference type="AlphaFoldDB" id="A0A8S1HIS2"/>
<keyword evidence="1" id="KW-0472">Membrane</keyword>
<keyword evidence="1" id="KW-0812">Transmembrane</keyword>
<gene>
    <name evidence="2" type="ORF">CAUJ_LOCUS9019</name>
</gene>